<feature type="transmembrane region" description="Helical" evidence="9">
    <location>
        <begin position="47"/>
        <end position="69"/>
    </location>
</feature>
<accession>A0ABP0EKQ7</accession>
<comment type="similarity">
    <text evidence="2">Belongs to the SPCS1 family.</text>
</comment>
<dbReference type="PANTHER" id="PTHR13202">
    <property type="entry name" value="MICROSOMAL SIGNAL PEPTIDASE 12 KDA SUBUNIT"/>
    <property type="match status" value="1"/>
</dbReference>
<proteinExistence type="inferred from homology"/>
<reference evidence="10 11" key="1">
    <citation type="submission" date="2024-01" db="EMBL/GenBank/DDBJ databases">
        <authorList>
            <consortium name="Genoscope - CEA"/>
            <person name="William W."/>
        </authorList>
    </citation>
    <scope>NUCLEOTIDE SEQUENCE [LARGE SCALE GENOMIC DNA]</scope>
    <source>
        <strain evidence="10 11">29B2s-10</strain>
    </source>
</reference>
<keyword evidence="5" id="KW-0256">Endoplasmic reticulum</keyword>
<evidence type="ECO:0000256" key="2">
    <source>
        <dbReference type="ARBA" id="ARBA00005245"/>
    </source>
</evidence>
<comment type="function">
    <text evidence="8">Component of the signal peptidase complex (SPC) which catalyzes the cleavage of N-terminal signal sequences from nascent proteins as they are translocated into the lumen of the endoplasmic reticulum. Dispensable for SPC enzymatic activity.</text>
</comment>
<evidence type="ECO:0000256" key="7">
    <source>
        <dbReference type="ARBA" id="ARBA00023136"/>
    </source>
</evidence>
<evidence type="ECO:0000313" key="11">
    <source>
        <dbReference type="Proteomes" id="UP001497600"/>
    </source>
</evidence>
<name>A0ABP0EKQ7_9ASCO</name>
<evidence type="ECO:0000256" key="9">
    <source>
        <dbReference type="SAM" id="Phobius"/>
    </source>
</evidence>
<evidence type="ECO:0000313" key="10">
    <source>
        <dbReference type="EMBL" id="CAK7914445.1"/>
    </source>
</evidence>
<evidence type="ECO:0000256" key="4">
    <source>
        <dbReference type="ARBA" id="ARBA00022692"/>
    </source>
</evidence>
<evidence type="ECO:0000256" key="6">
    <source>
        <dbReference type="ARBA" id="ARBA00022989"/>
    </source>
</evidence>
<evidence type="ECO:0000256" key="3">
    <source>
        <dbReference type="ARBA" id="ARBA00017059"/>
    </source>
</evidence>
<evidence type="ECO:0000256" key="5">
    <source>
        <dbReference type="ARBA" id="ARBA00022824"/>
    </source>
</evidence>
<dbReference type="InterPro" id="IPR009542">
    <property type="entry name" value="Spc1/SPCS1"/>
</dbReference>
<gene>
    <name evidence="10" type="primary">SPC1</name>
    <name evidence="10" type="ORF">CAAN4_F16468</name>
</gene>
<sequence>MDDLISFLEFPIDFKGQQRAHDFASLLLNIATVFSVLVGFFSSSIEYLVYTFGICLIGTYLITLPNWSFYTKDPVQWLQVNFFSPEQSEDEEVTPEVVN</sequence>
<dbReference type="EMBL" id="OZ004258">
    <property type="protein sequence ID" value="CAK7914445.1"/>
    <property type="molecule type" value="Genomic_DNA"/>
</dbReference>
<dbReference type="Proteomes" id="UP001497600">
    <property type="component" value="Chromosome F"/>
</dbReference>
<evidence type="ECO:0000256" key="1">
    <source>
        <dbReference type="ARBA" id="ARBA00004477"/>
    </source>
</evidence>
<keyword evidence="11" id="KW-1185">Reference proteome</keyword>
<dbReference type="Pfam" id="PF06645">
    <property type="entry name" value="SPC12"/>
    <property type="match status" value="1"/>
</dbReference>
<organism evidence="10 11">
    <name type="scientific">[Candida] anglica</name>
    <dbReference type="NCBI Taxonomy" id="148631"/>
    <lineage>
        <taxon>Eukaryota</taxon>
        <taxon>Fungi</taxon>
        <taxon>Dikarya</taxon>
        <taxon>Ascomycota</taxon>
        <taxon>Saccharomycotina</taxon>
        <taxon>Pichiomycetes</taxon>
        <taxon>Debaryomycetaceae</taxon>
        <taxon>Kurtzmaniella</taxon>
    </lineage>
</organism>
<keyword evidence="6 9" id="KW-1133">Transmembrane helix</keyword>
<keyword evidence="4 9" id="KW-0812">Transmembrane</keyword>
<dbReference type="PANTHER" id="PTHR13202:SF0">
    <property type="entry name" value="SIGNAL PEPTIDASE COMPLEX SUBUNIT 1"/>
    <property type="match status" value="1"/>
</dbReference>
<keyword evidence="7 9" id="KW-0472">Membrane</keyword>
<evidence type="ECO:0000256" key="8">
    <source>
        <dbReference type="ARBA" id="ARBA00045204"/>
    </source>
</evidence>
<comment type="subcellular location">
    <subcellularLocation>
        <location evidence="1">Endoplasmic reticulum membrane</location>
        <topology evidence="1">Multi-pass membrane protein</topology>
    </subcellularLocation>
</comment>
<feature type="transmembrane region" description="Helical" evidence="9">
    <location>
        <begin position="23"/>
        <end position="41"/>
    </location>
</feature>
<protein>
    <recommendedName>
        <fullName evidence="3">Signal peptidase complex subunit 1</fullName>
    </recommendedName>
</protein>